<dbReference type="RefSeq" id="WP_079703032.1">
    <property type="nucleotide sequence ID" value="NZ_FUYR01000002.1"/>
</dbReference>
<keyword evidence="3" id="KW-1185">Reference proteome</keyword>
<dbReference type="STRING" id="572036.SAMN05661099_2535"/>
<dbReference type="EMBL" id="FUYR01000002">
    <property type="protein sequence ID" value="SKB74194.1"/>
    <property type="molecule type" value="Genomic_DNA"/>
</dbReference>
<dbReference type="Proteomes" id="UP000189981">
    <property type="component" value="Unassembled WGS sequence"/>
</dbReference>
<evidence type="ECO:0000256" key="1">
    <source>
        <dbReference type="SAM" id="SignalP"/>
    </source>
</evidence>
<keyword evidence="1" id="KW-0732">Signal</keyword>
<evidence type="ECO:0000313" key="3">
    <source>
        <dbReference type="Proteomes" id="UP000189981"/>
    </source>
</evidence>
<reference evidence="3" key="1">
    <citation type="submission" date="2017-02" db="EMBL/GenBank/DDBJ databases">
        <authorList>
            <person name="Varghese N."/>
            <person name="Submissions S."/>
        </authorList>
    </citation>
    <scope>NUCLEOTIDE SEQUENCE [LARGE SCALE GENOMIC DNA]</scope>
    <source>
        <strain evidence="3">DSM 22385</strain>
    </source>
</reference>
<evidence type="ECO:0000313" key="2">
    <source>
        <dbReference type="EMBL" id="SKB74194.1"/>
    </source>
</evidence>
<organism evidence="2 3">
    <name type="scientific">Daejeonella lutea</name>
    <dbReference type="NCBI Taxonomy" id="572036"/>
    <lineage>
        <taxon>Bacteria</taxon>
        <taxon>Pseudomonadati</taxon>
        <taxon>Bacteroidota</taxon>
        <taxon>Sphingobacteriia</taxon>
        <taxon>Sphingobacteriales</taxon>
        <taxon>Sphingobacteriaceae</taxon>
        <taxon>Daejeonella</taxon>
    </lineage>
</organism>
<dbReference type="AlphaFoldDB" id="A0A1T5DR99"/>
<sequence length="229" mass="25290">MGKFLLTAFLLIASATIQAQVQKNNVSKKTVLIKINIEANGQFSGDVSNLSFLQNKLLEELRTVPKVSFVIASANEKPEAVIGIKVSNFFLSQRDEKTTVRTVTTDVEIGKDASNNPIKQNVAANIQNTVVKRNSRANLETIIAIDGDIPFNYQKVFPSQYNYVNSTTAVSGDLRAIGNGLRIKPPGSGPPEPLENEFLYLLAKKDLMGRVIEEIKKYYQTQTKTAKVK</sequence>
<feature type="chain" id="PRO_5011961995" evidence="1">
    <location>
        <begin position="20"/>
        <end position="229"/>
    </location>
</feature>
<name>A0A1T5DR99_9SPHI</name>
<feature type="signal peptide" evidence="1">
    <location>
        <begin position="1"/>
        <end position="19"/>
    </location>
</feature>
<accession>A0A1T5DR99</accession>
<gene>
    <name evidence="2" type="ORF">SAMN05661099_2535</name>
</gene>
<protein>
    <submittedName>
        <fullName evidence="2">Uncharacterized protein</fullName>
    </submittedName>
</protein>
<proteinExistence type="predicted"/>